<keyword evidence="8" id="KW-0862">Zinc</keyword>
<dbReference type="InterPro" id="IPR001660">
    <property type="entry name" value="SAM"/>
</dbReference>
<dbReference type="Pfam" id="PF00628">
    <property type="entry name" value="PHD"/>
    <property type="match status" value="1"/>
</dbReference>
<evidence type="ECO:0000256" key="13">
    <source>
        <dbReference type="ARBA" id="ARBA00023242"/>
    </source>
</evidence>
<feature type="region of interest" description="Disordered" evidence="15">
    <location>
        <begin position="1105"/>
        <end position="1203"/>
    </location>
</feature>
<evidence type="ECO:0000256" key="15">
    <source>
        <dbReference type="SAM" id="MobiDB-lite"/>
    </source>
</evidence>
<dbReference type="PROSITE" id="PS52014">
    <property type="entry name" value="SAMD1_WH"/>
    <property type="match status" value="1"/>
</dbReference>
<keyword evidence="10" id="KW-0156">Chromatin regulator</keyword>
<dbReference type="PANTHER" id="PTHR45888:SF4">
    <property type="entry name" value="PHD FINGER PROTEIN 10"/>
    <property type="match status" value="1"/>
</dbReference>
<feature type="compositionally biased region" description="Low complexity" evidence="15">
    <location>
        <begin position="502"/>
        <end position="524"/>
    </location>
</feature>
<evidence type="ECO:0000256" key="8">
    <source>
        <dbReference type="ARBA" id="ARBA00022833"/>
    </source>
</evidence>
<dbReference type="PROSITE" id="PS50105">
    <property type="entry name" value="SAM_DOMAIN"/>
    <property type="match status" value="1"/>
</dbReference>
<feature type="compositionally biased region" description="Low complexity" evidence="15">
    <location>
        <begin position="1131"/>
        <end position="1140"/>
    </location>
</feature>
<dbReference type="InterPro" id="IPR019787">
    <property type="entry name" value="Znf_PHD-finger"/>
</dbReference>
<feature type="compositionally biased region" description="Polar residues" evidence="15">
    <location>
        <begin position="663"/>
        <end position="684"/>
    </location>
</feature>
<dbReference type="SUPFAM" id="SSF47769">
    <property type="entry name" value="SAM/Pointed domain"/>
    <property type="match status" value="1"/>
</dbReference>
<dbReference type="SMART" id="SM00249">
    <property type="entry name" value="PHD"/>
    <property type="match status" value="2"/>
</dbReference>
<feature type="compositionally biased region" description="Basic residues" evidence="15">
    <location>
        <begin position="694"/>
        <end position="705"/>
    </location>
</feature>
<evidence type="ECO:0000259" key="18">
    <source>
        <dbReference type="PROSITE" id="PS52014"/>
    </source>
</evidence>
<accession>A0AA85IRU0</accession>
<feature type="compositionally biased region" description="Low complexity" evidence="15">
    <location>
        <begin position="1301"/>
        <end position="1323"/>
    </location>
</feature>
<evidence type="ECO:0000256" key="4">
    <source>
        <dbReference type="ARBA" id="ARBA00022553"/>
    </source>
</evidence>
<dbReference type="WBParaSite" id="TREG1_106210.2">
    <property type="protein sequence ID" value="TREG1_106210.2"/>
    <property type="gene ID" value="TREG1_106210"/>
</dbReference>
<evidence type="ECO:0008006" key="22">
    <source>
        <dbReference type="Google" id="ProtNLM"/>
    </source>
</evidence>
<protein>
    <recommendedName>
        <fullName evidence="22">Histone acetyltransferase</fullName>
    </recommendedName>
</protein>
<evidence type="ECO:0000313" key="20">
    <source>
        <dbReference type="WBParaSite" id="TREG1_106210.1"/>
    </source>
</evidence>
<evidence type="ECO:0000256" key="12">
    <source>
        <dbReference type="ARBA" id="ARBA00023163"/>
    </source>
</evidence>
<keyword evidence="11" id="KW-0805">Transcription regulation</keyword>
<feature type="region of interest" description="Disordered" evidence="15">
    <location>
        <begin position="502"/>
        <end position="537"/>
    </location>
</feature>
<keyword evidence="2" id="KW-0678">Repressor</keyword>
<keyword evidence="9" id="KW-0832">Ubl conjugation</keyword>
<evidence type="ECO:0000256" key="14">
    <source>
        <dbReference type="PROSITE-ProRule" id="PRU00146"/>
    </source>
</evidence>
<dbReference type="WBParaSite" id="TREG1_106210.1">
    <property type="protein sequence ID" value="TREG1_106210.1"/>
    <property type="gene ID" value="TREG1_106210"/>
</dbReference>
<feature type="domain" description="SAMD1-like winged helix (WH)" evidence="18">
    <location>
        <begin position="351"/>
        <end position="427"/>
    </location>
</feature>
<evidence type="ECO:0000256" key="3">
    <source>
        <dbReference type="ARBA" id="ARBA00022499"/>
    </source>
</evidence>
<evidence type="ECO:0000259" key="16">
    <source>
        <dbReference type="PROSITE" id="PS50016"/>
    </source>
</evidence>
<dbReference type="Pfam" id="PF00536">
    <property type="entry name" value="SAM_1"/>
    <property type="match status" value="1"/>
</dbReference>
<dbReference type="InterPro" id="IPR001965">
    <property type="entry name" value="Znf_PHD"/>
</dbReference>
<feature type="compositionally biased region" description="Polar residues" evidence="15">
    <location>
        <begin position="1141"/>
        <end position="1181"/>
    </location>
</feature>
<feature type="compositionally biased region" description="Polar residues" evidence="15">
    <location>
        <begin position="611"/>
        <end position="624"/>
    </location>
</feature>
<dbReference type="SMART" id="SM00454">
    <property type="entry name" value="SAM"/>
    <property type="match status" value="1"/>
</dbReference>
<reference evidence="19" key="1">
    <citation type="submission" date="2022-06" db="EMBL/GenBank/DDBJ databases">
        <authorList>
            <person name="Berger JAMES D."/>
            <person name="Berger JAMES D."/>
        </authorList>
    </citation>
    <scope>NUCLEOTIDE SEQUENCE [LARGE SCALE GENOMIC DNA]</scope>
</reference>
<keyword evidence="5" id="KW-0479">Metal-binding</keyword>
<feature type="region of interest" description="Disordered" evidence="15">
    <location>
        <begin position="213"/>
        <end position="235"/>
    </location>
</feature>
<evidence type="ECO:0000313" key="21">
    <source>
        <dbReference type="WBParaSite" id="TREG1_106210.2"/>
    </source>
</evidence>
<evidence type="ECO:0000256" key="9">
    <source>
        <dbReference type="ARBA" id="ARBA00022843"/>
    </source>
</evidence>
<evidence type="ECO:0000259" key="17">
    <source>
        <dbReference type="PROSITE" id="PS50105"/>
    </source>
</evidence>
<dbReference type="Gene3D" id="1.10.150.50">
    <property type="entry name" value="Transcription Factor, Ets-1"/>
    <property type="match status" value="1"/>
</dbReference>
<dbReference type="InterPro" id="IPR011011">
    <property type="entry name" value="Znf_FYVE_PHD"/>
</dbReference>
<organism evidence="19 21">
    <name type="scientific">Trichobilharzia regenti</name>
    <name type="common">Nasal bird schistosome</name>
    <dbReference type="NCBI Taxonomy" id="157069"/>
    <lineage>
        <taxon>Eukaryota</taxon>
        <taxon>Metazoa</taxon>
        <taxon>Spiralia</taxon>
        <taxon>Lophotrochozoa</taxon>
        <taxon>Platyhelminthes</taxon>
        <taxon>Trematoda</taxon>
        <taxon>Digenea</taxon>
        <taxon>Strigeidida</taxon>
        <taxon>Schistosomatoidea</taxon>
        <taxon>Schistosomatidae</taxon>
        <taxon>Trichobilharzia</taxon>
    </lineage>
</organism>
<feature type="domain" description="SAM" evidence="17">
    <location>
        <begin position="1335"/>
        <end position="1380"/>
    </location>
</feature>
<feature type="compositionally biased region" description="Low complexity" evidence="15">
    <location>
        <begin position="1275"/>
        <end position="1284"/>
    </location>
</feature>
<dbReference type="SUPFAM" id="SSF57903">
    <property type="entry name" value="FYVE/PHD zinc finger"/>
    <property type="match status" value="1"/>
</dbReference>
<keyword evidence="19" id="KW-1185">Reference proteome</keyword>
<evidence type="ECO:0000256" key="7">
    <source>
        <dbReference type="ARBA" id="ARBA00022771"/>
    </source>
</evidence>
<evidence type="ECO:0000313" key="19">
    <source>
        <dbReference type="Proteomes" id="UP000050795"/>
    </source>
</evidence>
<feature type="region of interest" description="Disordered" evidence="15">
    <location>
        <begin position="611"/>
        <end position="630"/>
    </location>
</feature>
<evidence type="ECO:0000256" key="6">
    <source>
        <dbReference type="ARBA" id="ARBA00022737"/>
    </source>
</evidence>
<name>A0AA85IRU0_TRIRE</name>
<dbReference type="GO" id="GO:0005634">
    <property type="term" value="C:nucleus"/>
    <property type="evidence" value="ECO:0007669"/>
    <property type="project" value="UniProtKB-SubCell"/>
</dbReference>
<dbReference type="Pfam" id="PF21524">
    <property type="entry name" value="SAMD1_WH"/>
    <property type="match status" value="1"/>
</dbReference>
<dbReference type="CDD" id="cd09583">
    <property type="entry name" value="SAM_Atherin-like"/>
    <property type="match status" value="1"/>
</dbReference>
<dbReference type="InterPro" id="IPR013083">
    <property type="entry name" value="Znf_RING/FYVE/PHD"/>
</dbReference>
<feature type="compositionally biased region" description="Low complexity" evidence="15">
    <location>
        <begin position="1182"/>
        <end position="1203"/>
    </location>
</feature>
<dbReference type="PANTHER" id="PTHR45888">
    <property type="entry name" value="HL01030P-RELATED"/>
    <property type="match status" value="1"/>
</dbReference>
<dbReference type="GO" id="GO:0006325">
    <property type="term" value="P:chromatin organization"/>
    <property type="evidence" value="ECO:0007669"/>
    <property type="project" value="UniProtKB-KW"/>
</dbReference>
<dbReference type="Proteomes" id="UP000050795">
    <property type="component" value="Unassembled WGS sequence"/>
</dbReference>
<dbReference type="InterPro" id="IPR013761">
    <property type="entry name" value="SAM/pointed_sf"/>
</dbReference>
<dbReference type="GO" id="GO:0008270">
    <property type="term" value="F:zinc ion binding"/>
    <property type="evidence" value="ECO:0007669"/>
    <property type="project" value="UniProtKB-KW"/>
</dbReference>
<proteinExistence type="predicted"/>
<keyword evidence="4" id="KW-0597">Phosphoprotein</keyword>
<dbReference type="GO" id="GO:0003677">
    <property type="term" value="F:DNA binding"/>
    <property type="evidence" value="ECO:0007669"/>
    <property type="project" value="InterPro"/>
</dbReference>
<keyword evidence="12" id="KW-0804">Transcription</keyword>
<feature type="region of interest" description="Disordered" evidence="15">
    <location>
        <begin position="1215"/>
        <end position="1323"/>
    </location>
</feature>
<feature type="compositionally biased region" description="Polar residues" evidence="15">
    <location>
        <begin position="1216"/>
        <end position="1274"/>
    </location>
</feature>
<evidence type="ECO:0000256" key="5">
    <source>
        <dbReference type="ARBA" id="ARBA00022723"/>
    </source>
</evidence>
<keyword evidence="6" id="KW-0677">Repeat</keyword>
<reference evidence="20 21" key="2">
    <citation type="submission" date="2023-11" db="UniProtKB">
        <authorList>
            <consortium name="WormBaseParasite"/>
        </authorList>
    </citation>
    <scope>IDENTIFICATION</scope>
</reference>
<comment type="subcellular location">
    <subcellularLocation>
        <location evidence="1">Nucleus</location>
    </subcellularLocation>
</comment>
<feature type="compositionally biased region" description="Low complexity" evidence="15">
    <location>
        <begin position="1051"/>
        <end position="1070"/>
    </location>
</feature>
<dbReference type="Gene3D" id="3.30.40.10">
    <property type="entry name" value="Zinc/RING finger domain, C3HC4 (zinc finger)"/>
    <property type="match status" value="1"/>
</dbReference>
<feature type="compositionally biased region" description="Basic and acidic residues" evidence="15">
    <location>
        <begin position="1105"/>
        <end position="1121"/>
    </location>
</feature>
<feature type="domain" description="PHD-type" evidence="16">
    <location>
        <begin position="984"/>
        <end position="1037"/>
    </location>
</feature>
<evidence type="ECO:0000256" key="10">
    <source>
        <dbReference type="ARBA" id="ARBA00022853"/>
    </source>
</evidence>
<dbReference type="PROSITE" id="PS50016">
    <property type="entry name" value="ZF_PHD_2"/>
    <property type="match status" value="2"/>
</dbReference>
<sequence length="1403" mass="150573">MSFSSNNFSHFPTMLTTAQNGGPTTYVAINNMFPASPSSMPNTPGTILSMPTNLMPSTQSMNNTTPFLLSSNNFSTNPTNLTCTVPLSSPPQLQGPMLPFFAPTSGNLLSSNSSNLSVPSPYGTPMSHFLPSGQSNNNSLSTFASTVSSSGNVSTVPVSLYPSNNQLSLTSMSSNILSSSQPMVLPTLPVAFSNHQAQTSSVGVLPISLSIPPQSPSSSTSASSSSLSNNQNTETTNSYLVSSSNYTTPLYTATLYPLSNSNAILPVTTTFSTLSTNINTTTPYSAPISTSLPSSSSSTTTPGVNNDCPMAPVTFSSASSSPSSSLVKAEKPLYTTIPLSSGKFTNVRNIQALEAVDFHRDAILDAIDKLRERKARPDFERISCLLKRHQNIGYEQTQFCLQRLADAGAVVCVDYKGNLSYRNPSKWRKTAAISGIGNTNLPSVSGKLIEAMHLLIESSNNLLNPSTGKTGNNLIPYCRPGPNGGYSLFQVERALLFLNNNNSKNNNNSSNADDNCTSNSSSTSSPPPPASSLSSPELTGATLRVCLDREATHGKLAKTIDGRYILDETGERKRLYRKANTIHPSQMSNKKLLPPNTASSAYLASSGCKLSKTNSMNDRNSSGNTTTSTNTTCGTTVTTIATPHPPVAVVATPTRLHPLAAKQTPTSMTPNGKPNSLPISSNFTMPPLTTSGGRRGRPPGSKAKKTLSDINSSAKRLKVEIPVSTYGNTLINIGTNGVSSHGSVDTTGVLNTSSSTSSSSSSSLFIPNTNPSNLISTSCYTSNNISDLSFSSSIPILPSNSFITVIASNNSNNNNCSNLLPGGGTTILPTHFSTASSIPIDSSLMTGISSPFLSFPLSQGLAIPTIFSSTPNLSNDFTITPTNTNTTTTNVTAPQLIPPIKSNGLSTPDSFIISDVDSCGTIDNKQDERDNPVSCCCCCNGLATCEEPFLTCKDCGLHAHPTCLDYWPELTERARQSPWQCADCKTCTVCNNNDKYNNDLIICDACDKGFHIECHQPKLEEPIDRSLPWVCTNCQNEGYRVAIGTLPNEVNNQSNMKASNNNHNNNTNDSGNDDNKMNISEEYIKSPLKEINSSSHDISMKIDSKLESNESKAEQEQRQQEVEEEAEESQLKSSTASSSSPLPMNTSNSISNENIPLKNMNSNNHSSPGGDGNKSSSTPSKLDNLNINNNNHRNNSSINTDNNDVCQVENIDESISEQQMNPINSPNNKSGKSMSQEITENGRKTPTSTLNSSFDYQCTTPTKNNDNSTSHIIDNNNCNNNNNNELKNQIERKNDLTTPDNNHNNNNNSNHESSLSSSLLSSSSLSNRPIDVNAWTVEHVQQWLLDEGFPREAEAFYQQEIDGTCLLLMKRMDVLTELGIKLGPAVKIYERIKRFQSQCGSPT</sequence>
<evidence type="ECO:0000256" key="1">
    <source>
        <dbReference type="ARBA" id="ARBA00004123"/>
    </source>
</evidence>
<keyword evidence="7 14" id="KW-0863">Zinc-finger</keyword>
<feature type="domain" description="PHD-type" evidence="16">
    <location>
        <begin position="932"/>
        <end position="987"/>
    </location>
</feature>
<dbReference type="InterPro" id="IPR048589">
    <property type="entry name" value="SAMD1-like_WH"/>
</dbReference>
<feature type="region of interest" description="Disordered" evidence="15">
    <location>
        <begin position="662"/>
        <end position="710"/>
    </location>
</feature>
<feature type="region of interest" description="Disordered" evidence="15">
    <location>
        <begin position="1050"/>
        <end position="1077"/>
    </location>
</feature>
<evidence type="ECO:0000256" key="2">
    <source>
        <dbReference type="ARBA" id="ARBA00022491"/>
    </source>
</evidence>
<keyword evidence="13" id="KW-0539">Nucleus</keyword>
<evidence type="ECO:0000256" key="11">
    <source>
        <dbReference type="ARBA" id="ARBA00023015"/>
    </source>
</evidence>
<keyword evidence="3" id="KW-1017">Isopeptide bond</keyword>